<evidence type="ECO:0000256" key="8">
    <source>
        <dbReference type="SAM" id="MobiDB-lite"/>
    </source>
</evidence>
<comment type="subcellular location">
    <subcellularLocation>
        <location evidence="1">Membrane</location>
        <topology evidence="1">Single-pass type IV membrane protein</topology>
    </subcellularLocation>
</comment>
<dbReference type="GO" id="GO:0048278">
    <property type="term" value="P:vesicle docking"/>
    <property type="evidence" value="ECO:0007669"/>
    <property type="project" value="TreeGrafter"/>
</dbReference>
<dbReference type="Proteomes" id="UP000241890">
    <property type="component" value="Unassembled WGS sequence"/>
</dbReference>
<evidence type="ECO:0000256" key="5">
    <source>
        <dbReference type="ARBA" id="ARBA00023136"/>
    </source>
</evidence>
<evidence type="ECO:0000256" key="2">
    <source>
        <dbReference type="ARBA" id="ARBA00009063"/>
    </source>
</evidence>
<dbReference type="InterPro" id="IPR006011">
    <property type="entry name" value="Syntaxin_N"/>
</dbReference>
<comment type="similarity">
    <text evidence="2 6">Belongs to the syntaxin family.</text>
</comment>
<evidence type="ECO:0000256" key="3">
    <source>
        <dbReference type="ARBA" id="ARBA00022692"/>
    </source>
</evidence>
<organism evidence="11 12">
    <name type="scientific">Hondaea fermentalgiana</name>
    <dbReference type="NCBI Taxonomy" id="2315210"/>
    <lineage>
        <taxon>Eukaryota</taxon>
        <taxon>Sar</taxon>
        <taxon>Stramenopiles</taxon>
        <taxon>Bigyra</taxon>
        <taxon>Labyrinthulomycetes</taxon>
        <taxon>Thraustochytrida</taxon>
        <taxon>Thraustochytriidae</taxon>
        <taxon>Hondaea</taxon>
    </lineage>
</organism>
<name>A0A2R5G882_9STRA</name>
<evidence type="ECO:0000256" key="6">
    <source>
        <dbReference type="RuleBase" id="RU003858"/>
    </source>
</evidence>
<dbReference type="AlphaFoldDB" id="A0A2R5G882"/>
<feature type="region of interest" description="Disordered" evidence="8">
    <location>
        <begin position="1"/>
        <end position="22"/>
    </location>
</feature>
<dbReference type="PROSITE" id="PS50192">
    <property type="entry name" value="T_SNARE"/>
    <property type="match status" value="1"/>
</dbReference>
<dbReference type="InterPro" id="IPR010989">
    <property type="entry name" value="SNARE"/>
</dbReference>
<dbReference type="Pfam" id="PF00804">
    <property type="entry name" value="Syntaxin"/>
    <property type="match status" value="1"/>
</dbReference>
<dbReference type="GO" id="GO:0006887">
    <property type="term" value="P:exocytosis"/>
    <property type="evidence" value="ECO:0007669"/>
    <property type="project" value="TreeGrafter"/>
</dbReference>
<gene>
    <name evidence="11" type="ORF">FCC1311_034232</name>
</gene>
<feature type="coiled-coil region" evidence="7">
    <location>
        <begin position="93"/>
        <end position="120"/>
    </location>
</feature>
<evidence type="ECO:0000313" key="12">
    <source>
        <dbReference type="Proteomes" id="UP000241890"/>
    </source>
</evidence>
<dbReference type="EMBL" id="BEYU01000028">
    <property type="protein sequence ID" value="GBG27200.1"/>
    <property type="molecule type" value="Genomic_DNA"/>
</dbReference>
<dbReference type="FunCoup" id="A0A2R5G882">
    <property type="interactions" value="6"/>
</dbReference>
<accession>A0A2R5G882</accession>
<proteinExistence type="inferred from homology"/>
<evidence type="ECO:0000256" key="7">
    <source>
        <dbReference type="SAM" id="Coils"/>
    </source>
</evidence>
<protein>
    <submittedName>
        <fullName evidence="11">Syntaxin</fullName>
    </submittedName>
</protein>
<comment type="caution">
    <text evidence="11">The sequence shown here is derived from an EMBL/GenBank/DDBJ whole genome shotgun (WGS) entry which is preliminary data.</text>
</comment>
<dbReference type="SUPFAM" id="SSF47661">
    <property type="entry name" value="t-snare proteins"/>
    <property type="match status" value="1"/>
</dbReference>
<dbReference type="InParanoid" id="A0A2R5G882"/>
<keyword evidence="3 9" id="KW-0812">Transmembrane</keyword>
<dbReference type="PANTHER" id="PTHR19957:SF307">
    <property type="entry name" value="PROTEIN SSO1-RELATED"/>
    <property type="match status" value="1"/>
</dbReference>
<dbReference type="GO" id="GO:0005886">
    <property type="term" value="C:plasma membrane"/>
    <property type="evidence" value="ECO:0007669"/>
    <property type="project" value="TreeGrafter"/>
</dbReference>
<dbReference type="GO" id="GO:0000149">
    <property type="term" value="F:SNARE binding"/>
    <property type="evidence" value="ECO:0007669"/>
    <property type="project" value="TreeGrafter"/>
</dbReference>
<dbReference type="SMART" id="SM00397">
    <property type="entry name" value="t_SNARE"/>
    <property type="match status" value="1"/>
</dbReference>
<dbReference type="CDD" id="cd15848">
    <property type="entry name" value="SNARE_syntaxin1-like"/>
    <property type="match status" value="1"/>
</dbReference>
<dbReference type="GO" id="GO:0006886">
    <property type="term" value="P:intracellular protein transport"/>
    <property type="evidence" value="ECO:0007669"/>
    <property type="project" value="InterPro"/>
</dbReference>
<dbReference type="InterPro" id="IPR045242">
    <property type="entry name" value="Syntaxin"/>
</dbReference>
<evidence type="ECO:0000256" key="9">
    <source>
        <dbReference type="SAM" id="Phobius"/>
    </source>
</evidence>
<dbReference type="InterPro" id="IPR006012">
    <property type="entry name" value="Syntaxin/epimorphin_CS"/>
</dbReference>
<dbReference type="OrthoDB" id="10255013at2759"/>
<feature type="transmembrane region" description="Helical" evidence="9">
    <location>
        <begin position="282"/>
        <end position="301"/>
    </location>
</feature>
<keyword evidence="4 9" id="KW-1133">Transmembrane helix</keyword>
<dbReference type="Gene3D" id="1.20.5.110">
    <property type="match status" value="1"/>
</dbReference>
<dbReference type="GO" id="GO:0031201">
    <property type="term" value="C:SNARE complex"/>
    <property type="evidence" value="ECO:0007669"/>
    <property type="project" value="TreeGrafter"/>
</dbReference>
<evidence type="ECO:0000313" key="11">
    <source>
        <dbReference type="EMBL" id="GBG27200.1"/>
    </source>
</evidence>
<dbReference type="InterPro" id="IPR000727">
    <property type="entry name" value="T_SNARE_dom"/>
</dbReference>
<keyword evidence="7" id="KW-0175">Coiled coil</keyword>
<dbReference type="SMART" id="SM00503">
    <property type="entry name" value="SynN"/>
    <property type="match status" value="1"/>
</dbReference>
<dbReference type="PROSITE" id="PS00914">
    <property type="entry name" value="SYNTAXIN"/>
    <property type="match status" value="1"/>
</dbReference>
<keyword evidence="12" id="KW-1185">Reference proteome</keyword>
<feature type="domain" description="T-SNARE coiled-coil homology" evidence="10">
    <location>
        <begin position="209"/>
        <end position="271"/>
    </location>
</feature>
<evidence type="ECO:0000256" key="4">
    <source>
        <dbReference type="ARBA" id="ARBA00022989"/>
    </source>
</evidence>
<keyword evidence="5 9" id="KW-0472">Membrane</keyword>
<sequence length="303" mass="34185">MHSRLSDILPSREEAGEDNGAAETDVVLAGDVEMSPVASKSMREFFAQVEQLKNTITYVKSRTSEVNRLQDEAVNAVLTADQQQTSEDLDRVLTDVNKRCAEAKQMLTAMKAETDSLEKKSTAPASELRIRKNMYNSTTQNFVNAVRAFQQAQQTYKNKMKEKSARQIRYVKPDATYEEIDAVMKSGDPNAVYRAAILNQGNDAVAQTFMDVQAKYQDVLRLEESVRALHQMFQDLALLVETQGEMLDQIEISVNQTVEHVDKGKQELKKALKARKSIRKKYFILAIIVIIIIVVIVLVVIRP</sequence>
<dbReference type="Pfam" id="PF05739">
    <property type="entry name" value="SNARE"/>
    <property type="match status" value="1"/>
</dbReference>
<dbReference type="PANTHER" id="PTHR19957">
    <property type="entry name" value="SYNTAXIN"/>
    <property type="match status" value="1"/>
</dbReference>
<dbReference type="GO" id="GO:0005484">
    <property type="term" value="F:SNAP receptor activity"/>
    <property type="evidence" value="ECO:0007669"/>
    <property type="project" value="InterPro"/>
</dbReference>
<dbReference type="Gene3D" id="1.20.58.70">
    <property type="match status" value="1"/>
</dbReference>
<evidence type="ECO:0000259" key="10">
    <source>
        <dbReference type="PROSITE" id="PS50192"/>
    </source>
</evidence>
<evidence type="ECO:0000256" key="1">
    <source>
        <dbReference type="ARBA" id="ARBA00004211"/>
    </source>
</evidence>
<reference evidence="11 12" key="1">
    <citation type="submission" date="2017-12" db="EMBL/GenBank/DDBJ databases">
        <title>Sequencing, de novo assembly and annotation of complete genome of a new Thraustochytrid species, strain FCC1311.</title>
        <authorList>
            <person name="Sedici K."/>
            <person name="Godart F."/>
            <person name="Aiese Cigliano R."/>
            <person name="Sanseverino W."/>
            <person name="Barakat M."/>
            <person name="Ortet P."/>
            <person name="Marechal E."/>
            <person name="Cagnac O."/>
            <person name="Amato A."/>
        </authorList>
    </citation>
    <scope>NUCLEOTIDE SEQUENCE [LARGE SCALE GENOMIC DNA]</scope>
</reference>
<dbReference type="GO" id="GO:0006906">
    <property type="term" value="P:vesicle fusion"/>
    <property type="evidence" value="ECO:0007669"/>
    <property type="project" value="TreeGrafter"/>
</dbReference>
<dbReference type="GO" id="GO:0012505">
    <property type="term" value="C:endomembrane system"/>
    <property type="evidence" value="ECO:0007669"/>
    <property type="project" value="TreeGrafter"/>
</dbReference>